<evidence type="ECO:0000313" key="10">
    <source>
        <dbReference type="Proteomes" id="UP000274756"/>
    </source>
</evidence>
<dbReference type="GO" id="GO:0005829">
    <property type="term" value="C:cytosol"/>
    <property type="evidence" value="ECO:0007669"/>
    <property type="project" value="TreeGrafter"/>
</dbReference>
<feature type="domain" description="CP-type G" evidence="7">
    <location>
        <begin position="171"/>
        <end position="350"/>
    </location>
</feature>
<dbReference type="InterPro" id="IPR043358">
    <property type="entry name" value="GNL1-like"/>
</dbReference>
<organism evidence="9 11">
    <name type="scientific">Dracunculus medinensis</name>
    <name type="common">Guinea worm</name>
    <dbReference type="NCBI Taxonomy" id="318479"/>
    <lineage>
        <taxon>Eukaryota</taxon>
        <taxon>Metazoa</taxon>
        <taxon>Ecdysozoa</taxon>
        <taxon>Nematoda</taxon>
        <taxon>Chromadorea</taxon>
        <taxon>Rhabditida</taxon>
        <taxon>Spirurina</taxon>
        <taxon>Dracunculoidea</taxon>
        <taxon>Dracunculidae</taxon>
        <taxon>Dracunculus</taxon>
    </lineage>
</organism>
<dbReference type="Proteomes" id="UP000274756">
    <property type="component" value="Unassembled WGS sequence"/>
</dbReference>
<dbReference type="InterPro" id="IPR030378">
    <property type="entry name" value="G_CP_dom"/>
</dbReference>
<dbReference type="InterPro" id="IPR006073">
    <property type="entry name" value="GTP-bd"/>
</dbReference>
<evidence type="ECO:0000313" key="9">
    <source>
        <dbReference type="Proteomes" id="UP000038040"/>
    </source>
</evidence>
<evidence type="ECO:0000313" key="11">
    <source>
        <dbReference type="WBParaSite" id="DME_0000214501-mRNA-1"/>
    </source>
</evidence>
<protein>
    <recommendedName>
        <fullName evidence="6">Large subunit GTPase 1 homolog</fullName>
    </recommendedName>
</protein>
<dbReference type="PROSITE" id="PS51721">
    <property type="entry name" value="G_CP"/>
    <property type="match status" value="1"/>
</dbReference>
<sequence length="540" mass="62024">MTKRRPKNKKPNGVNLSLGNSLANYREQQRLQFHEAKIKLNSEKINNPIYKKVSNKNIESVTQETDLAEFLAKVELANTDFTAEKGDIRLKSAVYVVPSKIDILSSVELQKRYAERLKIPRRPKKDLWQNAEELISIENKNFLEWRMQLSELQKVIDGVVLTPFERNIEVWRQLWRVVERSDIIIQIVDARNPLLFRSLDLEKYVNECEIGKQNLLLINKIDLLTCEQLNIWRKWMYDNGIEAVFCAYLNILIKNFHLLGVYYFWLSSLHLFELIAFLKKRGHCMHENGSRPLVVGLVGYPNVGKSSTINRILGQKKVSVSSTPGKTRHFQTINIDSELILCDCPGLVMPSFAFSHSEMILNGILSVNHMRDYFGPIALLQSRIPVHHFEKAYSLILPTSKEGMNKTVETQELLTAIAFMRGFMSPSGIPDCSRAARLLIKDVVSGKLKWVAAPPDVDQSCFDGLIYDDDVVEKLEKNGREENSNIDREFFSSSTPAAHIRNMRSLPLDHGQVGMVPKSKKHYNRGKKEKLRRVYADLNI</sequence>
<evidence type="ECO:0000256" key="1">
    <source>
        <dbReference type="ARBA" id="ARBA00004496"/>
    </source>
</evidence>
<dbReference type="EMBL" id="UYYG01001156">
    <property type="protein sequence ID" value="VDN56532.1"/>
    <property type="molecule type" value="Genomic_DNA"/>
</dbReference>
<dbReference type="OrthoDB" id="2365484at2759"/>
<keyword evidence="10" id="KW-1185">Reference proteome</keyword>
<dbReference type="PANTHER" id="PTHR45709">
    <property type="entry name" value="LARGE SUBUNIT GTPASE 1 HOMOLOG-RELATED"/>
    <property type="match status" value="1"/>
</dbReference>
<dbReference type="AlphaFoldDB" id="A0A158Q3C6"/>
<evidence type="ECO:0000259" key="7">
    <source>
        <dbReference type="PROSITE" id="PS51721"/>
    </source>
</evidence>
<accession>A0A158Q3C6</accession>
<name>A0A158Q3C6_DRAME</name>
<evidence type="ECO:0000256" key="4">
    <source>
        <dbReference type="ARBA" id="ARBA00022801"/>
    </source>
</evidence>
<evidence type="ECO:0000256" key="6">
    <source>
        <dbReference type="ARBA" id="ARBA00040145"/>
    </source>
</evidence>
<gene>
    <name evidence="8" type="ORF">DME_LOCUS6505</name>
</gene>
<evidence type="ECO:0000256" key="3">
    <source>
        <dbReference type="ARBA" id="ARBA00022741"/>
    </source>
</evidence>
<keyword evidence="4" id="KW-0378">Hydrolase</keyword>
<proteinExistence type="predicted"/>
<comment type="subcellular location">
    <subcellularLocation>
        <location evidence="1">Cytoplasm</location>
    </subcellularLocation>
</comment>
<dbReference type="GO" id="GO:0003924">
    <property type="term" value="F:GTPase activity"/>
    <property type="evidence" value="ECO:0007669"/>
    <property type="project" value="InterPro"/>
</dbReference>
<dbReference type="GO" id="GO:0000054">
    <property type="term" value="P:ribosomal subunit export from nucleus"/>
    <property type="evidence" value="ECO:0007669"/>
    <property type="project" value="TreeGrafter"/>
</dbReference>
<dbReference type="InterPro" id="IPR027417">
    <property type="entry name" value="P-loop_NTPase"/>
</dbReference>
<keyword evidence="5" id="KW-0342">GTP-binding</keyword>
<dbReference type="Gene3D" id="3.40.50.300">
    <property type="entry name" value="P-loop containing nucleotide triphosphate hydrolases"/>
    <property type="match status" value="1"/>
</dbReference>
<dbReference type="Proteomes" id="UP000038040">
    <property type="component" value="Unplaced"/>
</dbReference>
<keyword evidence="2" id="KW-0963">Cytoplasm</keyword>
<dbReference type="STRING" id="318479.A0A158Q3C6"/>
<dbReference type="PANTHER" id="PTHR45709:SF2">
    <property type="entry name" value="LARGE SUBUNIT GTPASE 1 HOMOLOG"/>
    <property type="match status" value="1"/>
</dbReference>
<evidence type="ECO:0000256" key="5">
    <source>
        <dbReference type="ARBA" id="ARBA00023134"/>
    </source>
</evidence>
<dbReference type="InterPro" id="IPR023179">
    <property type="entry name" value="GTP-bd_ortho_bundle_sf"/>
</dbReference>
<evidence type="ECO:0000313" key="8">
    <source>
        <dbReference type="EMBL" id="VDN56532.1"/>
    </source>
</evidence>
<evidence type="ECO:0000256" key="2">
    <source>
        <dbReference type="ARBA" id="ARBA00022490"/>
    </source>
</evidence>
<dbReference type="WBParaSite" id="DME_0000214501-mRNA-1">
    <property type="protein sequence ID" value="DME_0000214501-mRNA-1"/>
    <property type="gene ID" value="DME_0000214501"/>
</dbReference>
<dbReference type="GO" id="GO:0005525">
    <property type="term" value="F:GTP binding"/>
    <property type="evidence" value="ECO:0007669"/>
    <property type="project" value="UniProtKB-KW"/>
</dbReference>
<dbReference type="CDD" id="cd01857">
    <property type="entry name" value="HSR1_MMR1"/>
    <property type="match status" value="1"/>
</dbReference>
<keyword evidence="3" id="KW-0547">Nucleotide-binding</keyword>
<reference evidence="8 10" key="2">
    <citation type="submission" date="2018-11" db="EMBL/GenBank/DDBJ databases">
        <authorList>
            <consortium name="Pathogen Informatics"/>
        </authorList>
    </citation>
    <scope>NUCLEOTIDE SEQUENCE [LARGE SCALE GENOMIC DNA]</scope>
</reference>
<dbReference type="Gene3D" id="1.10.1580.10">
    <property type="match status" value="1"/>
</dbReference>
<dbReference type="SUPFAM" id="SSF52540">
    <property type="entry name" value="P-loop containing nucleoside triphosphate hydrolases"/>
    <property type="match status" value="1"/>
</dbReference>
<dbReference type="Pfam" id="PF01926">
    <property type="entry name" value="MMR_HSR1"/>
    <property type="match status" value="1"/>
</dbReference>
<reference evidence="11" key="1">
    <citation type="submission" date="2016-04" db="UniProtKB">
        <authorList>
            <consortium name="WormBaseParasite"/>
        </authorList>
    </citation>
    <scope>IDENTIFICATION</scope>
</reference>